<evidence type="ECO:0000313" key="2">
    <source>
        <dbReference type="EMBL" id="KAL3503920.1"/>
    </source>
</evidence>
<dbReference type="Proteomes" id="UP001630127">
    <property type="component" value="Unassembled WGS sequence"/>
</dbReference>
<dbReference type="AlphaFoldDB" id="A0ABD2YDK5"/>
<proteinExistence type="predicted"/>
<dbReference type="PANTHER" id="PTHR47723:SF19">
    <property type="entry name" value="POLYNUCLEOTIDYL TRANSFERASE, RIBONUCLEASE H-LIKE SUPERFAMILY PROTEIN"/>
    <property type="match status" value="1"/>
</dbReference>
<sequence length="122" mass="13613">MASGRGIIRDDKCMFMVAFSNLYGCMSSLKVEAHVMLAGIKMALDHAIQRAQIEADSAILIMAVNRKSKLPWRIAQVVWEIQSLLPWFSSGSVVHIFREVNSLVDCLINLALDSDDSNFLPM</sequence>
<feature type="domain" description="RNase H type-1" evidence="1">
    <location>
        <begin position="2"/>
        <end position="109"/>
    </location>
</feature>
<dbReference type="InterPro" id="IPR053151">
    <property type="entry name" value="RNase_H-like"/>
</dbReference>
<protein>
    <recommendedName>
        <fullName evidence="1">RNase H type-1 domain-containing protein</fullName>
    </recommendedName>
</protein>
<evidence type="ECO:0000313" key="3">
    <source>
        <dbReference type="Proteomes" id="UP001630127"/>
    </source>
</evidence>
<dbReference type="PANTHER" id="PTHR47723">
    <property type="entry name" value="OS05G0353850 PROTEIN"/>
    <property type="match status" value="1"/>
</dbReference>
<comment type="caution">
    <text evidence="2">The sequence shown here is derived from an EMBL/GenBank/DDBJ whole genome shotgun (WGS) entry which is preliminary data.</text>
</comment>
<accession>A0ABD2YDK5</accession>
<dbReference type="InterPro" id="IPR044730">
    <property type="entry name" value="RNase_H-like_dom_plant"/>
</dbReference>
<dbReference type="SUPFAM" id="SSF53098">
    <property type="entry name" value="Ribonuclease H-like"/>
    <property type="match status" value="1"/>
</dbReference>
<dbReference type="Pfam" id="PF13456">
    <property type="entry name" value="RVT_3"/>
    <property type="match status" value="1"/>
</dbReference>
<organism evidence="2 3">
    <name type="scientific">Cinchona calisaya</name>
    <dbReference type="NCBI Taxonomy" id="153742"/>
    <lineage>
        <taxon>Eukaryota</taxon>
        <taxon>Viridiplantae</taxon>
        <taxon>Streptophyta</taxon>
        <taxon>Embryophyta</taxon>
        <taxon>Tracheophyta</taxon>
        <taxon>Spermatophyta</taxon>
        <taxon>Magnoliopsida</taxon>
        <taxon>eudicotyledons</taxon>
        <taxon>Gunneridae</taxon>
        <taxon>Pentapetalae</taxon>
        <taxon>asterids</taxon>
        <taxon>lamiids</taxon>
        <taxon>Gentianales</taxon>
        <taxon>Rubiaceae</taxon>
        <taxon>Cinchonoideae</taxon>
        <taxon>Cinchoneae</taxon>
        <taxon>Cinchona</taxon>
    </lineage>
</organism>
<name>A0ABD2YDK5_9GENT</name>
<keyword evidence="3" id="KW-1185">Reference proteome</keyword>
<dbReference type="CDD" id="cd06222">
    <property type="entry name" value="RNase_H_like"/>
    <property type="match status" value="1"/>
</dbReference>
<reference evidence="2 3" key="1">
    <citation type="submission" date="2024-11" db="EMBL/GenBank/DDBJ databases">
        <title>A near-complete genome assembly of Cinchona calisaya.</title>
        <authorList>
            <person name="Lian D.C."/>
            <person name="Zhao X.W."/>
            <person name="Wei L."/>
        </authorList>
    </citation>
    <scope>NUCLEOTIDE SEQUENCE [LARGE SCALE GENOMIC DNA]</scope>
    <source>
        <tissue evidence="2">Nenye</tissue>
    </source>
</reference>
<dbReference type="InterPro" id="IPR036397">
    <property type="entry name" value="RNaseH_sf"/>
</dbReference>
<dbReference type="EMBL" id="JBJUIK010000014">
    <property type="protein sequence ID" value="KAL3503920.1"/>
    <property type="molecule type" value="Genomic_DNA"/>
</dbReference>
<dbReference type="InterPro" id="IPR002156">
    <property type="entry name" value="RNaseH_domain"/>
</dbReference>
<dbReference type="InterPro" id="IPR012337">
    <property type="entry name" value="RNaseH-like_sf"/>
</dbReference>
<dbReference type="Gene3D" id="3.30.420.10">
    <property type="entry name" value="Ribonuclease H-like superfamily/Ribonuclease H"/>
    <property type="match status" value="1"/>
</dbReference>
<gene>
    <name evidence="2" type="ORF">ACH5RR_033761</name>
</gene>
<evidence type="ECO:0000259" key="1">
    <source>
        <dbReference type="Pfam" id="PF13456"/>
    </source>
</evidence>